<proteinExistence type="predicted"/>
<dbReference type="EMBL" id="BARV01025492">
    <property type="protein sequence ID" value="GAI44802.1"/>
    <property type="molecule type" value="Genomic_DNA"/>
</dbReference>
<reference evidence="2" key="1">
    <citation type="journal article" date="2014" name="Front. Microbiol.">
        <title>High frequency of phylogenetically diverse reductive dehalogenase-homologous genes in deep subseafloor sedimentary metagenomes.</title>
        <authorList>
            <person name="Kawai M."/>
            <person name="Futagami T."/>
            <person name="Toyoda A."/>
            <person name="Takaki Y."/>
            <person name="Nishi S."/>
            <person name="Hori S."/>
            <person name="Arai W."/>
            <person name="Tsubouchi T."/>
            <person name="Morono Y."/>
            <person name="Uchiyama I."/>
            <person name="Ito T."/>
            <person name="Fujiyama A."/>
            <person name="Inagaki F."/>
            <person name="Takami H."/>
        </authorList>
    </citation>
    <scope>NUCLEOTIDE SEQUENCE</scope>
    <source>
        <strain evidence="2">Expedition CK06-06</strain>
    </source>
</reference>
<feature type="non-terminal residue" evidence="2">
    <location>
        <position position="1"/>
    </location>
</feature>
<comment type="caution">
    <text evidence="2">The sequence shown here is derived from an EMBL/GenBank/DDBJ whole genome shotgun (WGS) entry which is preliminary data.</text>
</comment>
<sequence>TIAKQYVDFVSETQLQRKGYQQDPEYRAKLRAATKKMWQDPEYRAKQKAALKNKGSRANPS</sequence>
<evidence type="ECO:0000256" key="1">
    <source>
        <dbReference type="SAM" id="MobiDB-lite"/>
    </source>
</evidence>
<dbReference type="AlphaFoldDB" id="X1NLA1"/>
<name>X1NLA1_9ZZZZ</name>
<gene>
    <name evidence="2" type="ORF">S06H3_41378</name>
</gene>
<feature type="region of interest" description="Disordered" evidence="1">
    <location>
        <begin position="37"/>
        <end position="61"/>
    </location>
</feature>
<protein>
    <submittedName>
        <fullName evidence="2">Uncharacterized protein</fullName>
    </submittedName>
</protein>
<feature type="compositionally biased region" description="Basic residues" evidence="1">
    <location>
        <begin position="46"/>
        <end position="55"/>
    </location>
</feature>
<accession>X1NLA1</accession>
<organism evidence="2">
    <name type="scientific">marine sediment metagenome</name>
    <dbReference type="NCBI Taxonomy" id="412755"/>
    <lineage>
        <taxon>unclassified sequences</taxon>
        <taxon>metagenomes</taxon>
        <taxon>ecological metagenomes</taxon>
    </lineage>
</organism>
<evidence type="ECO:0000313" key="2">
    <source>
        <dbReference type="EMBL" id="GAI44802.1"/>
    </source>
</evidence>